<name>A0A0A8YU53_ARUDO</name>
<proteinExistence type="predicted"/>
<accession>A0A0A8YU53</accession>
<dbReference type="EMBL" id="GBRH01271783">
    <property type="protein sequence ID" value="JAD26112.1"/>
    <property type="molecule type" value="Transcribed_RNA"/>
</dbReference>
<reference evidence="1" key="2">
    <citation type="journal article" date="2015" name="Data Brief">
        <title>Shoot transcriptome of the giant reed, Arundo donax.</title>
        <authorList>
            <person name="Barrero R.A."/>
            <person name="Guerrero F.D."/>
            <person name="Moolhuijzen P."/>
            <person name="Goolsby J.A."/>
            <person name="Tidwell J."/>
            <person name="Bellgard S.E."/>
            <person name="Bellgard M.I."/>
        </authorList>
    </citation>
    <scope>NUCLEOTIDE SEQUENCE</scope>
    <source>
        <tissue evidence="1">Shoot tissue taken approximately 20 cm above the soil surface</tissue>
    </source>
</reference>
<reference evidence="1" key="1">
    <citation type="submission" date="2014-09" db="EMBL/GenBank/DDBJ databases">
        <authorList>
            <person name="Magalhaes I.L.F."/>
            <person name="Oliveira U."/>
            <person name="Santos F.R."/>
            <person name="Vidigal T.H.D.A."/>
            <person name="Brescovit A.D."/>
            <person name="Santos A.J."/>
        </authorList>
    </citation>
    <scope>NUCLEOTIDE SEQUENCE</scope>
    <source>
        <tissue evidence="1">Shoot tissue taken approximately 20 cm above the soil surface</tissue>
    </source>
</reference>
<organism evidence="1">
    <name type="scientific">Arundo donax</name>
    <name type="common">Giant reed</name>
    <name type="synonym">Donax arundinaceus</name>
    <dbReference type="NCBI Taxonomy" id="35708"/>
    <lineage>
        <taxon>Eukaryota</taxon>
        <taxon>Viridiplantae</taxon>
        <taxon>Streptophyta</taxon>
        <taxon>Embryophyta</taxon>
        <taxon>Tracheophyta</taxon>
        <taxon>Spermatophyta</taxon>
        <taxon>Magnoliopsida</taxon>
        <taxon>Liliopsida</taxon>
        <taxon>Poales</taxon>
        <taxon>Poaceae</taxon>
        <taxon>PACMAD clade</taxon>
        <taxon>Arundinoideae</taxon>
        <taxon>Arundineae</taxon>
        <taxon>Arundo</taxon>
    </lineage>
</organism>
<dbReference type="AlphaFoldDB" id="A0A0A8YU53"/>
<evidence type="ECO:0000313" key="1">
    <source>
        <dbReference type="EMBL" id="JAD26112.1"/>
    </source>
</evidence>
<sequence length="47" mass="5726">MAMRPMSYHHPLRCLRTWYRLKPMMLVGNRFQSSQKSLRGYQWLGLV</sequence>
<protein>
    <submittedName>
        <fullName evidence="1">Uncharacterized protein</fullName>
    </submittedName>
</protein>